<reference evidence="8" key="1">
    <citation type="submission" date="2022-06" db="EMBL/GenBank/DDBJ databases">
        <title>Ornithinimicrobium JY.X270.</title>
        <authorList>
            <person name="Huang Y."/>
        </authorList>
    </citation>
    <scope>NUCLEOTIDE SEQUENCE</scope>
    <source>
        <strain evidence="8">JY.X270</strain>
    </source>
</reference>
<feature type="transmembrane region" description="Helical" evidence="7">
    <location>
        <begin position="43"/>
        <end position="66"/>
    </location>
</feature>
<organism evidence="8 9">
    <name type="scientific">Ornithinimicrobium cryptoxanthini</name>
    <dbReference type="NCBI Taxonomy" id="2934161"/>
    <lineage>
        <taxon>Bacteria</taxon>
        <taxon>Bacillati</taxon>
        <taxon>Actinomycetota</taxon>
        <taxon>Actinomycetes</taxon>
        <taxon>Micrococcales</taxon>
        <taxon>Ornithinimicrobiaceae</taxon>
        <taxon>Ornithinimicrobium</taxon>
    </lineage>
</organism>
<dbReference type="PANTHER" id="PTHR30213">
    <property type="entry name" value="INNER MEMBRANE PROTEIN YHJD"/>
    <property type="match status" value="1"/>
</dbReference>
<dbReference type="Pfam" id="PF03631">
    <property type="entry name" value="Virul_fac_BrkB"/>
    <property type="match status" value="1"/>
</dbReference>
<evidence type="ECO:0000313" key="8">
    <source>
        <dbReference type="EMBL" id="USQ77711.1"/>
    </source>
</evidence>
<dbReference type="EMBL" id="CP099490">
    <property type="protein sequence ID" value="USQ77711.1"/>
    <property type="molecule type" value="Genomic_DNA"/>
</dbReference>
<feature type="region of interest" description="Disordered" evidence="6">
    <location>
        <begin position="306"/>
        <end position="339"/>
    </location>
</feature>
<evidence type="ECO:0000256" key="5">
    <source>
        <dbReference type="ARBA" id="ARBA00023136"/>
    </source>
</evidence>
<dbReference type="PANTHER" id="PTHR30213:SF0">
    <property type="entry name" value="UPF0761 MEMBRANE PROTEIN YIHY"/>
    <property type="match status" value="1"/>
</dbReference>
<evidence type="ECO:0000256" key="2">
    <source>
        <dbReference type="ARBA" id="ARBA00022475"/>
    </source>
</evidence>
<dbReference type="RefSeq" id="WP_252623154.1">
    <property type="nucleotide sequence ID" value="NZ_CP099490.1"/>
</dbReference>
<evidence type="ECO:0000256" key="7">
    <source>
        <dbReference type="SAM" id="Phobius"/>
    </source>
</evidence>
<feature type="transmembrane region" description="Helical" evidence="7">
    <location>
        <begin position="266"/>
        <end position="286"/>
    </location>
</feature>
<evidence type="ECO:0000256" key="3">
    <source>
        <dbReference type="ARBA" id="ARBA00022692"/>
    </source>
</evidence>
<sequence>MTVRRRVYRVLAPIPGALPVARLAVEVFRVAFRYRVTGLSAEAAFFMLLCLPPLVLGLFAGVGFFAGRFDPGAVATVTDTIEQFSEQFLTPEVVSQIIVPTVEDTLAGGRADLLSIGFLISLWSGSRALHVFMDAVQIMYAQRGERSIVGARAMSLGLYLGAVLLAGILVPLAIIGPGLLHEWLPAQLDVLVNAYWPVVGGLALVGLTALYHYAPKEKTPFYRDFPGAVVAAVIWVLSSLGLRAWASVAVGGTTIFGPLTAPIIVLIWFYLVALAILIGAATNAAIRRLWPTEDYRGPIERAGDWWEQRSSEPAQPLSHIEDRHDPERLPRRPGPTGPS</sequence>
<dbReference type="Proteomes" id="UP001056535">
    <property type="component" value="Chromosome"/>
</dbReference>
<feature type="transmembrane region" description="Helical" evidence="7">
    <location>
        <begin position="153"/>
        <end position="174"/>
    </location>
</feature>
<comment type="subcellular location">
    <subcellularLocation>
        <location evidence="1">Cell membrane</location>
        <topology evidence="1">Multi-pass membrane protein</topology>
    </subcellularLocation>
</comment>
<evidence type="ECO:0000256" key="6">
    <source>
        <dbReference type="SAM" id="MobiDB-lite"/>
    </source>
</evidence>
<name>A0ABY4YLQ4_9MICO</name>
<keyword evidence="5 7" id="KW-0472">Membrane</keyword>
<dbReference type="InterPro" id="IPR017039">
    <property type="entry name" value="Virul_fac_BrkB"/>
</dbReference>
<keyword evidence="2" id="KW-1003">Cell membrane</keyword>
<accession>A0ABY4YLQ4</accession>
<keyword evidence="9" id="KW-1185">Reference proteome</keyword>
<evidence type="ECO:0000256" key="4">
    <source>
        <dbReference type="ARBA" id="ARBA00022989"/>
    </source>
</evidence>
<keyword evidence="4 7" id="KW-1133">Transmembrane helix</keyword>
<proteinExistence type="predicted"/>
<feature type="compositionally biased region" description="Basic and acidic residues" evidence="6">
    <location>
        <begin position="319"/>
        <end position="330"/>
    </location>
</feature>
<feature type="transmembrane region" description="Helical" evidence="7">
    <location>
        <begin position="194"/>
        <end position="213"/>
    </location>
</feature>
<gene>
    <name evidence="8" type="ORF">NF557_07370</name>
</gene>
<keyword evidence="3 7" id="KW-0812">Transmembrane</keyword>
<evidence type="ECO:0000313" key="9">
    <source>
        <dbReference type="Proteomes" id="UP001056535"/>
    </source>
</evidence>
<evidence type="ECO:0000256" key="1">
    <source>
        <dbReference type="ARBA" id="ARBA00004651"/>
    </source>
</evidence>
<feature type="transmembrane region" description="Helical" evidence="7">
    <location>
        <begin position="225"/>
        <end position="246"/>
    </location>
</feature>
<protein>
    <submittedName>
        <fullName evidence="8">YihY/virulence factor BrkB family protein</fullName>
    </submittedName>
</protein>